<proteinExistence type="predicted"/>
<accession>A0A5J9USL3</accession>
<protein>
    <recommendedName>
        <fullName evidence="4">C2 domain-containing protein</fullName>
    </recommendedName>
</protein>
<comment type="caution">
    <text evidence="2">The sequence shown here is derived from an EMBL/GenBank/DDBJ whole genome shotgun (WGS) entry which is preliminary data.</text>
</comment>
<evidence type="ECO:0000256" key="1">
    <source>
        <dbReference type="SAM" id="MobiDB-lite"/>
    </source>
</evidence>
<dbReference type="Proteomes" id="UP000324897">
    <property type="component" value="Chromosome 2"/>
</dbReference>
<dbReference type="OrthoDB" id="1736694at2759"/>
<name>A0A5J9USL3_9POAL</name>
<evidence type="ECO:0008006" key="4">
    <source>
        <dbReference type="Google" id="ProtNLM"/>
    </source>
</evidence>
<feature type="region of interest" description="Disordered" evidence="1">
    <location>
        <begin position="91"/>
        <end position="112"/>
    </location>
</feature>
<evidence type="ECO:0000313" key="2">
    <source>
        <dbReference type="EMBL" id="TVU26515.1"/>
    </source>
</evidence>
<dbReference type="AlphaFoldDB" id="A0A5J9USL3"/>
<keyword evidence="3" id="KW-1185">Reference proteome</keyword>
<dbReference type="Gramene" id="TVU26515">
    <property type="protein sequence ID" value="TVU26515"/>
    <property type="gene ID" value="EJB05_29065"/>
</dbReference>
<organism evidence="2 3">
    <name type="scientific">Eragrostis curvula</name>
    <name type="common">weeping love grass</name>
    <dbReference type="NCBI Taxonomy" id="38414"/>
    <lineage>
        <taxon>Eukaryota</taxon>
        <taxon>Viridiplantae</taxon>
        <taxon>Streptophyta</taxon>
        <taxon>Embryophyta</taxon>
        <taxon>Tracheophyta</taxon>
        <taxon>Spermatophyta</taxon>
        <taxon>Magnoliopsida</taxon>
        <taxon>Liliopsida</taxon>
        <taxon>Poales</taxon>
        <taxon>Poaceae</taxon>
        <taxon>PACMAD clade</taxon>
        <taxon>Chloridoideae</taxon>
        <taxon>Eragrostideae</taxon>
        <taxon>Eragrostidinae</taxon>
        <taxon>Eragrostis</taxon>
    </lineage>
</organism>
<dbReference type="EMBL" id="RWGY01000013">
    <property type="protein sequence ID" value="TVU26515.1"/>
    <property type="molecule type" value="Genomic_DNA"/>
</dbReference>
<reference evidence="2 3" key="1">
    <citation type="journal article" date="2019" name="Sci. Rep.">
        <title>A high-quality genome of Eragrostis curvula grass provides insights into Poaceae evolution and supports new strategies to enhance forage quality.</title>
        <authorList>
            <person name="Carballo J."/>
            <person name="Santos B.A.C.M."/>
            <person name="Zappacosta D."/>
            <person name="Garbus I."/>
            <person name="Selva J.P."/>
            <person name="Gallo C.A."/>
            <person name="Diaz A."/>
            <person name="Albertini E."/>
            <person name="Caccamo M."/>
            <person name="Echenique V."/>
        </authorList>
    </citation>
    <scope>NUCLEOTIDE SEQUENCE [LARGE SCALE GENOMIC DNA]</scope>
    <source>
        <strain evidence="3">cv. Victoria</strain>
        <tissue evidence="2">Leaf</tissue>
    </source>
</reference>
<gene>
    <name evidence="2" type="ORF">EJB05_29065</name>
</gene>
<sequence>MCVCSSCLCGHRMEMDGSSAWRGASASSARRCSIVLQQWAWRPLVDSSGVITELQIGDKSNDLKPIWNEHLDFIIEDADAQSDLQPGKVKDVEACERSGNSKGQERSGSGAS</sequence>
<evidence type="ECO:0000313" key="3">
    <source>
        <dbReference type="Proteomes" id="UP000324897"/>
    </source>
</evidence>
<feature type="compositionally biased region" description="Polar residues" evidence="1">
    <location>
        <begin position="98"/>
        <end position="112"/>
    </location>
</feature>